<sequence length="211" mass="22948">MVFPTVAFAADNESNSVEQISEVISTQTIEVSGSNTQYREALPKAPKYSDFSNNAEIVDYIQNGPKSFSAGCDTISVDELLAKSQNVVTTRAGDVTGTFTSARLDTGTPSVTWNYTVNYKISPMPSGTGWYFKSVSCTVSAYKGFLFYTWATSGILTFTSATHTLSPSTRPTSLTVNMTLQFQIWTEATGANPVTYSESHSHTTKVSNIYN</sequence>
<evidence type="ECO:0000313" key="1">
    <source>
        <dbReference type="EMBL" id="ESL02634.1"/>
    </source>
</evidence>
<protein>
    <submittedName>
        <fullName evidence="1">Uncharacterized protein</fullName>
    </submittedName>
</protein>
<dbReference type="OrthoDB" id="9820755at2"/>
<dbReference type="eggNOG" id="ENOG5032CUI">
    <property type="taxonomic scope" value="Bacteria"/>
</dbReference>
<accession>V2XKG3</accession>
<dbReference type="HOGENOM" id="CLU_1303065_0_0_9"/>
<gene>
    <name evidence="1" type="ORF">GCWU0000282_002226</name>
</gene>
<dbReference type="AlphaFoldDB" id="V2XKG3"/>
<evidence type="ECO:0000313" key="2">
    <source>
        <dbReference type="Proteomes" id="UP000018227"/>
    </source>
</evidence>
<dbReference type="RefSeq" id="WP_023355091.1">
    <property type="nucleotide sequence ID" value="NZ_KI535368.1"/>
</dbReference>
<dbReference type="Proteomes" id="UP000018227">
    <property type="component" value="Unassembled WGS sequence"/>
</dbReference>
<keyword evidence="2" id="KW-1185">Reference proteome</keyword>
<comment type="caution">
    <text evidence="1">The sequence shown here is derived from an EMBL/GenBank/DDBJ whole genome shotgun (WGS) entry which is preliminary data.</text>
</comment>
<dbReference type="EMBL" id="ACIL03000014">
    <property type="protein sequence ID" value="ESL02634.1"/>
    <property type="molecule type" value="Genomic_DNA"/>
</dbReference>
<organism evidence="1 2">
    <name type="scientific">Catonella morbi ATCC 51271</name>
    <dbReference type="NCBI Taxonomy" id="592026"/>
    <lineage>
        <taxon>Bacteria</taxon>
        <taxon>Bacillati</taxon>
        <taxon>Bacillota</taxon>
        <taxon>Clostridia</taxon>
        <taxon>Lachnospirales</taxon>
        <taxon>Lachnospiraceae</taxon>
        <taxon>Catonella</taxon>
    </lineage>
</organism>
<name>V2XKG3_9FIRM</name>
<proteinExistence type="predicted"/>
<reference evidence="1 2" key="1">
    <citation type="submission" date="2013-06" db="EMBL/GenBank/DDBJ databases">
        <authorList>
            <person name="Weinstock G."/>
            <person name="Sodergren E."/>
            <person name="Clifton S."/>
            <person name="Fulton L."/>
            <person name="Fulton B."/>
            <person name="Courtney L."/>
            <person name="Fronick C."/>
            <person name="Harrison M."/>
            <person name="Strong C."/>
            <person name="Farmer C."/>
            <person name="Delahaunty K."/>
            <person name="Markovic C."/>
            <person name="Hall O."/>
            <person name="Minx P."/>
            <person name="Tomlinson C."/>
            <person name="Mitreva M."/>
            <person name="Nelson J."/>
            <person name="Hou S."/>
            <person name="Wollam A."/>
            <person name="Pepin K.H."/>
            <person name="Johnson M."/>
            <person name="Bhonagiri V."/>
            <person name="Nash W.E."/>
            <person name="Warren W."/>
            <person name="Chinwalla A."/>
            <person name="Mardis E.R."/>
            <person name="Wilson R.K."/>
        </authorList>
    </citation>
    <scope>NUCLEOTIDE SEQUENCE [LARGE SCALE GENOMIC DNA]</scope>
    <source>
        <strain evidence="1 2">ATCC 51271</strain>
    </source>
</reference>